<comment type="caution">
    <text evidence="4">The sequence shown here is derived from an EMBL/GenBank/DDBJ whole genome shotgun (WGS) entry which is preliminary data.</text>
</comment>
<dbReference type="InterPro" id="IPR036388">
    <property type="entry name" value="WH-like_DNA-bd_sf"/>
</dbReference>
<proteinExistence type="inferred from homology"/>
<dbReference type="Pfam" id="PF01047">
    <property type="entry name" value="MarR"/>
    <property type="match status" value="1"/>
</dbReference>
<dbReference type="Gene3D" id="3.30.420.40">
    <property type="match status" value="2"/>
</dbReference>
<feature type="compositionally biased region" description="Low complexity" evidence="2">
    <location>
        <begin position="9"/>
        <end position="24"/>
    </location>
</feature>
<evidence type="ECO:0000256" key="2">
    <source>
        <dbReference type="SAM" id="MobiDB-lite"/>
    </source>
</evidence>
<dbReference type="Gene3D" id="1.10.10.10">
    <property type="entry name" value="Winged helix-like DNA-binding domain superfamily/Winged helix DNA-binding domain"/>
    <property type="match status" value="1"/>
</dbReference>
<evidence type="ECO:0000313" key="4">
    <source>
        <dbReference type="EMBL" id="MBI5168399.1"/>
    </source>
</evidence>
<dbReference type="SUPFAM" id="SSF46785">
    <property type="entry name" value="Winged helix' DNA-binding domain"/>
    <property type="match status" value="1"/>
</dbReference>
<organism evidence="4 5">
    <name type="scientific">Eiseniibacteriota bacterium</name>
    <dbReference type="NCBI Taxonomy" id="2212470"/>
    <lineage>
        <taxon>Bacteria</taxon>
        <taxon>Candidatus Eiseniibacteriota</taxon>
    </lineage>
</organism>
<gene>
    <name evidence="4" type="ORF">HZA61_02825</name>
</gene>
<evidence type="ECO:0000256" key="1">
    <source>
        <dbReference type="ARBA" id="ARBA00006479"/>
    </source>
</evidence>
<dbReference type="AlphaFoldDB" id="A0A933SE99"/>
<dbReference type="InterPro" id="IPR036390">
    <property type="entry name" value="WH_DNA-bd_sf"/>
</dbReference>
<dbReference type="InterPro" id="IPR000835">
    <property type="entry name" value="HTH_MarR-typ"/>
</dbReference>
<feature type="domain" description="HTH marR-type" evidence="3">
    <location>
        <begin position="33"/>
        <end position="74"/>
    </location>
</feature>
<dbReference type="PANTHER" id="PTHR18964:SF149">
    <property type="entry name" value="BIFUNCTIONAL UDP-N-ACETYLGLUCOSAMINE 2-EPIMERASE_N-ACETYLMANNOSAMINE KINASE"/>
    <property type="match status" value="1"/>
</dbReference>
<name>A0A933SE99_UNCEI</name>
<reference evidence="4" key="1">
    <citation type="submission" date="2020-07" db="EMBL/GenBank/DDBJ databases">
        <title>Huge and variable diversity of episymbiotic CPR bacteria and DPANN archaea in groundwater ecosystems.</title>
        <authorList>
            <person name="He C.Y."/>
            <person name="Keren R."/>
            <person name="Whittaker M."/>
            <person name="Farag I.F."/>
            <person name="Doudna J."/>
            <person name="Cate J.H.D."/>
            <person name="Banfield J.F."/>
        </authorList>
    </citation>
    <scope>NUCLEOTIDE SEQUENCE</scope>
    <source>
        <strain evidence="4">NC_groundwater_1813_Pr3_B-0.1um_71_17</strain>
    </source>
</reference>
<dbReference type="EMBL" id="JACRIW010000020">
    <property type="protein sequence ID" value="MBI5168399.1"/>
    <property type="molecule type" value="Genomic_DNA"/>
</dbReference>
<feature type="region of interest" description="Disordered" evidence="2">
    <location>
        <begin position="1"/>
        <end position="24"/>
    </location>
</feature>
<dbReference type="InterPro" id="IPR043129">
    <property type="entry name" value="ATPase_NBD"/>
</dbReference>
<dbReference type="GO" id="GO:0003700">
    <property type="term" value="F:DNA-binding transcription factor activity"/>
    <property type="evidence" value="ECO:0007669"/>
    <property type="project" value="InterPro"/>
</dbReference>
<evidence type="ECO:0000313" key="5">
    <source>
        <dbReference type="Proteomes" id="UP000696931"/>
    </source>
</evidence>
<dbReference type="PANTHER" id="PTHR18964">
    <property type="entry name" value="ROK (REPRESSOR, ORF, KINASE) FAMILY"/>
    <property type="match status" value="1"/>
</dbReference>
<sequence>MSVRKSRPAVRSTTTRRAAPAPEAVRARPLADSVLRLIWQERAISRAEIARRADLSRSTVSEVVDSLLPTGLVTEGGPGESLGGRRPIVLNFEDGACCILGVEVGASHVAVAMTDLRGQVIDWQHRHHPVRTDPAGTRALVAELCDAALRSRRNAARTLVGIGIAVASPVDPKHPFALSEVVLPEWKGQSGLDALGERYGVPVMVDNDANLGALAEHWWGAGRGVHHFAYVKVGTGVGSGHVIDGEVYRGATGFAGEIGHMSIDPNGEPCVCGLRGCLATHVGSPALVKRAKALLPEYEGSALANGQMTLEAIEEAALAGDQLATRVVRDAAEYLGIAIAGMLNLMNPSVVIVGGGITQLGDRFLEPLRETVSQRTRVNSGAASSILMSELGPQTVAVGAASLVLKEALANPRLFPSASAAAKVAR</sequence>
<comment type="similarity">
    <text evidence="1">Belongs to the ROK (NagC/XylR) family.</text>
</comment>
<protein>
    <submittedName>
        <fullName evidence="4">ROK family transcriptional regulator</fullName>
    </submittedName>
</protein>
<dbReference type="Pfam" id="PF00480">
    <property type="entry name" value="ROK"/>
    <property type="match status" value="1"/>
</dbReference>
<accession>A0A933SE99</accession>
<evidence type="ECO:0000259" key="3">
    <source>
        <dbReference type="Pfam" id="PF01047"/>
    </source>
</evidence>
<dbReference type="InterPro" id="IPR000600">
    <property type="entry name" value="ROK"/>
</dbReference>
<dbReference type="SUPFAM" id="SSF53067">
    <property type="entry name" value="Actin-like ATPase domain"/>
    <property type="match status" value="1"/>
</dbReference>
<dbReference type="Proteomes" id="UP000696931">
    <property type="component" value="Unassembled WGS sequence"/>
</dbReference>